<keyword evidence="11" id="KW-0624">Polysaccharide degradation</keyword>
<comment type="pathway">
    <text evidence="3 12">Protein modification; peptidyl-diphthamide biosynthesis.</text>
</comment>
<dbReference type="SFLD" id="SFLDG01121">
    <property type="entry name" value="Diphthamide_biosynthesis"/>
    <property type="match status" value="1"/>
</dbReference>
<reference evidence="15" key="1">
    <citation type="journal article" date="2023" name="Nat. Commun.">
        <title>Diploid and tetraploid genomes of Acorus and the evolution of monocots.</title>
        <authorList>
            <person name="Ma L."/>
            <person name="Liu K.W."/>
            <person name="Li Z."/>
            <person name="Hsiao Y.Y."/>
            <person name="Qi Y."/>
            <person name="Fu T."/>
            <person name="Tang G.D."/>
            <person name="Zhang D."/>
            <person name="Sun W.H."/>
            <person name="Liu D.K."/>
            <person name="Li Y."/>
            <person name="Chen G.Z."/>
            <person name="Liu X.D."/>
            <person name="Liao X.Y."/>
            <person name="Jiang Y.T."/>
            <person name="Yu X."/>
            <person name="Hao Y."/>
            <person name="Huang J."/>
            <person name="Zhao X.W."/>
            <person name="Ke S."/>
            <person name="Chen Y.Y."/>
            <person name="Wu W.L."/>
            <person name="Hsu J.L."/>
            <person name="Lin Y.F."/>
            <person name="Huang M.D."/>
            <person name="Li C.Y."/>
            <person name="Huang L."/>
            <person name="Wang Z.W."/>
            <person name="Zhao X."/>
            <person name="Zhong W.Y."/>
            <person name="Peng D.H."/>
            <person name="Ahmad S."/>
            <person name="Lan S."/>
            <person name="Zhang J.S."/>
            <person name="Tsai W.C."/>
            <person name="Van de Peer Y."/>
            <person name="Liu Z.J."/>
        </authorList>
    </citation>
    <scope>NUCLEOTIDE SEQUENCE</scope>
    <source>
        <strain evidence="15">CP</strain>
    </source>
</reference>
<dbReference type="Gene3D" id="3.40.50.11840">
    <property type="entry name" value="Diphthamide synthesis DPH1/DPH2 domain 1"/>
    <property type="match status" value="1"/>
</dbReference>
<dbReference type="InterPro" id="IPR016435">
    <property type="entry name" value="DPH1/DPH2"/>
</dbReference>
<evidence type="ECO:0000313" key="15">
    <source>
        <dbReference type="EMBL" id="KAK1294165.1"/>
    </source>
</evidence>
<dbReference type="GO" id="GO:0046872">
    <property type="term" value="F:metal ion binding"/>
    <property type="evidence" value="ECO:0007669"/>
    <property type="project" value="UniProtKB-KW"/>
</dbReference>
<keyword evidence="9" id="KW-0119">Carbohydrate metabolism</keyword>
<evidence type="ECO:0000313" key="16">
    <source>
        <dbReference type="Proteomes" id="UP001180020"/>
    </source>
</evidence>
<dbReference type="GO" id="GO:0090560">
    <property type="term" value="F:2-(3-amino-3-carboxypropyl)histidine synthase activity"/>
    <property type="evidence" value="ECO:0007669"/>
    <property type="project" value="InterPro"/>
</dbReference>
<dbReference type="Gene3D" id="1.10.530.10">
    <property type="match status" value="1"/>
</dbReference>
<dbReference type="EMBL" id="JAUJYO010000016">
    <property type="protein sequence ID" value="KAK1294165.1"/>
    <property type="molecule type" value="Genomic_DNA"/>
</dbReference>
<dbReference type="FunFam" id="3.30.20.10:FF:000001">
    <property type="entry name" value="Endochitinase (Chitinase)"/>
    <property type="match status" value="1"/>
</dbReference>
<keyword evidence="10" id="KW-0326">Glycosidase</keyword>
<sequence>MDFDSNYEIATTVDYILNRGFIRIALQFPDELLKDSRRVVRALKDELRRRLRPPSETARSDGLGGVRLFVMADTAYGSCCVDEVGASHVAADCVVHYGHACMSPTSTLPALFIFGKASVNIDACAESLASCCSTSVMPILVLFGLEYAHAMQDLKDKLMLRSSHSCDSNSAVHYADIPCSSMEPSENVDFDRRPTDTHNSAADDVTSNGNSESDHRQMIQATVNYKYRIGGLTWNLVDGRKMEDYLLFYIGSDNSAFANVVLTFNSCELDKISYVIDGVCYIRLFDDRLPSVRYYLVEKAKDANIVGILVGTLGAAGYLHMIHQIKELIEAAGKKVYTLVMGRPNPAKLANFPECDVFVYVSCAQTALLDSKEFLAPIITPYEAMLAFTGGSQWTGEYLMDFRDLIASSSLKVENTNEGARFSFLQGGYVECINLEDFCYIEEIDGASKDYCDETNTQYPCVSGKNYYGRGPIQISWNFNYGPAGVSIGFDGLGSPETVANDVIISFKTAFWYWMNNVHSIITSGQGFGATIRAINGAIECDGGNTAAVQARVGYYQDYCNQLGVAPGDNLTC</sequence>
<dbReference type="FunFam" id="3.40.50.11860:FF:000001">
    <property type="entry name" value="2-(3-amino-3-carboxypropyl)histidine synthase subunit 2"/>
    <property type="match status" value="1"/>
</dbReference>
<dbReference type="GO" id="GO:0000272">
    <property type="term" value="P:polysaccharide catabolic process"/>
    <property type="evidence" value="ECO:0007669"/>
    <property type="project" value="UniProtKB-KW"/>
</dbReference>
<comment type="caution">
    <text evidence="15">The sequence shown here is derived from an EMBL/GenBank/DDBJ whole genome shotgun (WGS) entry which is preliminary data.</text>
</comment>
<dbReference type="GO" id="GO:0051536">
    <property type="term" value="F:iron-sulfur cluster binding"/>
    <property type="evidence" value="ECO:0007669"/>
    <property type="project" value="UniProtKB-KW"/>
</dbReference>
<organism evidence="15 16">
    <name type="scientific">Acorus calamus</name>
    <name type="common">Sweet flag</name>
    <dbReference type="NCBI Taxonomy" id="4465"/>
    <lineage>
        <taxon>Eukaryota</taxon>
        <taxon>Viridiplantae</taxon>
        <taxon>Streptophyta</taxon>
        <taxon>Embryophyta</taxon>
        <taxon>Tracheophyta</taxon>
        <taxon>Spermatophyta</taxon>
        <taxon>Magnoliopsida</taxon>
        <taxon>Liliopsida</taxon>
        <taxon>Acoraceae</taxon>
        <taxon>Acorus</taxon>
    </lineage>
</organism>
<evidence type="ECO:0000256" key="8">
    <source>
        <dbReference type="ARBA" id="ARBA00023014"/>
    </source>
</evidence>
<evidence type="ECO:0000256" key="7">
    <source>
        <dbReference type="ARBA" id="ARBA00023004"/>
    </source>
</evidence>
<dbReference type="NCBIfam" id="TIGR00272">
    <property type="entry name" value="DPH2"/>
    <property type="match status" value="1"/>
</dbReference>
<accession>A0AAV9CZ23</accession>
<keyword evidence="6" id="KW-0378">Hydrolase</keyword>
<dbReference type="Proteomes" id="UP001180020">
    <property type="component" value="Unassembled WGS sequence"/>
</dbReference>
<comment type="catalytic activity">
    <reaction evidence="1">
        <text>Random endo-hydrolysis of N-acetyl-beta-D-glucosaminide (1-&gt;4)-beta-linkages in chitin and chitodextrins.</text>
        <dbReference type="EC" id="3.2.1.14"/>
    </reaction>
</comment>
<proteinExistence type="inferred from homology"/>
<dbReference type="Pfam" id="PF01866">
    <property type="entry name" value="Diphthamide_syn"/>
    <property type="match status" value="1"/>
</dbReference>
<evidence type="ECO:0000256" key="9">
    <source>
        <dbReference type="ARBA" id="ARBA00023277"/>
    </source>
</evidence>
<dbReference type="AlphaFoldDB" id="A0AAV9CZ23"/>
<evidence type="ECO:0000256" key="12">
    <source>
        <dbReference type="RuleBase" id="RU364133"/>
    </source>
</evidence>
<name>A0AAV9CZ23_ACOCL</name>
<dbReference type="CDD" id="cd00325">
    <property type="entry name" value="chitinase_GH19"/>
    <property type="match status" value="1"/>
</dbReference>
<evidence type="ECO:0000256" key="5">
    <source>
        <dbReference type="ARBA" id="ARBA00022723"/>
    </source>
</evidence>
<dbReference type="NCBIfam" id="TIGR00322">
    <property type="entry name" value="diphth2_R"/>
    <property type="match status" value="1"/>
</dbReference>
<dbReference type="PANTHER" id="PTHR10762">
    <property type="entry name" value="DIPHTHAMIDE BIOSYNTHESIS PROTEIN"/>
    <property type="match status" value="1"/>
</dbReference>
<dbReference type="InterPro" id="IPR000726">
    <property type="entry name" value="Glyco_hydro_19_cat"/>
</dbReference>
<keyword evidence="7 12" id="KW-0408">Iron</keyword>
<protein>
    <recommendedName>
        <fullName evidence="12">2-(3-amino-3-carboxypropyl)histidine synthase subunit 2</fullName>
    </recommendedName>
</protein>
<keyword evidence="16" id="KW-1185">Reference proteome</keyword>
<dbReference type="Gene3D" id="3.40.50.11860">
    <property type="entry name" value="Diphthamide synthesis DPH1/DPH2 domain 3"/>
    <property type="match status" value="1"/>
</dbReference>
<evidence type="ECO:0000259" key="14">
    <source>
        <dbReference type="PROSITE" id="PS00774"/>
    </source>
</evidence>
<dbReference type="SUPFAM" id="SSF53955">
    <property type="entry name" value="Lysozyme-like"/>
    <property type="match status" value="1"/>
</dbReference>
<dbReference type="GO" id="GO:0008843">
    <property type="term" value="F:endochitinase activity"/>
    <property type="evidence" value="ECO:0007669"/>
    <property type="project" value="UniProtKB-EC"/>
</dbReference>
<evidence type="ECO:0000256" key="2">
    <source>
        <dbReference type="ARBA" id="ARBA00001966"/>
    </source>
</evidence>
<evidence type="ECO:0000256" key="6">
    <source>
        <dbReference type="ARBA" id="ARBA00022801"/>
    </source>
</evidence>
<dbReference type="InterPro" id="IPR010014">
    <property type="entry name" value="DHP2"/>
</dbReference>
<dbReference type="PANTHER" id="PTHR10762:SF2">
    <property type="entry name" value="2-(3-AMINO-3-CARBOXYPROPYL)HISTIDINE SYNTHASE SUBUNIT 2"/>
    <property type="match status" value="1"/>
</dbReference>
<dbReference type="InterPro" id="IPR042263">
    <property type="entry name" value="DPH1/DPH2_1"/>
</dbReference>
<keyword evidence="8 12" id="KW-0411">Iron-sulfur</keyword>
<gene>
    <name evidence="15" type="primary">Cht6</name>
    <name evidence="15" type="ORF">QJS10_CPA16g00117</name>
</gene>
<keyword evidence="5 12" id="KW-0479">Metal-binding</keyword>
<comment type="similarity">
    <text evidence="4 12">Belongs to the DPH1/DPH2 family. DPH2 subfamily.</text>
</comment>
<feature type="region of interest" description="Disordered" evidence="13">
    <location>
        <begin position="186"/>
        <end position="215"/>
    </location>
</feature>
<dbReference type="Gene3D" id="3.30.20.10">
    <property type="entry name" value="Endochitinase, domain 2"/>
    <property type="match status" value="1"/>
</dbReference>
<evidence type="ECO:0000256" key="4">
    <source>
        <dbReference type="ARBA" id="ARBA00006179"/>
    </source>
</evidence>
<feature type="compositionally biased region" description="Polar residues" evidence="13">
    <location>
        <begin position="197"/>
        <end position="211"/>
    </location>
</feature>
<evidence type="ECO:0000256" key="10">
    <source>
        <dbReference type="ARBA" id="ARBA00023295"/>
    </source>
</evidence>
<comment type="cofactor">
    <cofactor evidence="2">
        <name>[4Fe-4S] cluster</name>
        <dbReference type="ChEBI" id="CHEBI:49883"/>
    </cofactor>
</comment>
<comment type="function">
    <text evidence="12">Required for the first step of diphthamide biosynthesis, a post-translational modification of histidine which occurs in elongation factor 2. DPH1 and DPH2 transfer a 3-amino-3-carboxypropyl (ACP) group from S-adenosyl-L-methionine (SAM) to a histidine residue, the reaction is assisted by a reduction system comprising DPH3 and a NADH-dependent reductase. Facilitates the reduction of the catalytic iron-sulfur cluster found in the DPH1 subunit.</text>
</comment>
<dbReference type="PROSITE" id="PS00774">
    <property type="entry name" value="CHITINASE_19_2"/>
    <property type="match status" value="1"/>
</dbReference>
<evidence type="ECO:0000256" key="11">
    <source>
        <dbReference type="ARBA" id="ARBA00023326"/>
    </source>
</evidence>
<dbReference type="InterPro" id="IPR023346">
    <property type="entry name" value="Lysozyme-like_dom_sf"/>
</dbReference>
<dbReference type="GO" id="GO:0017183">
    <property type="term" value="P:protein histidyl modification to diphthamide"/>
    <property type="evidence" value="ECO:0007669"/>
    <property type="project" value="InterPro"/>
</dbReference>
<reference evidence="15" key="2">
    <citation type="submission" date="2023-06" db="EMBL/GenBank/DDBJ databases">
        <authorList>
            <person name="Ma L."/>
            <person name="Liu K.-W."/>
            <person name="Li Z."/>
            <person name="Hsiao Y.-Y."/>
            <person name="Qi Y."/>
            <person name="Fu T."/>
            <person name="Tang G."/>
            <person name="Zhang D."/>
            <person name="Sun W.-H."/>
            <person name="Liu D.-K."/>
            <person name="Li Y."/>
            <person name="Chen G.-Z."/>
            <person name="Liu X.-D."/>
            <person name="Liao X.-Y."/>
            <person name="Jiang Y.-T."/>
            <person name="Yu X."/>
            <person name="Hao Y."/>
            <person name="Huang J."/>
            <person name="Zhao X.-W."/>
            <person name="Ke S."/>
            <person name="Chen Y.-Y."/>
            <person name="Wu W.-L."/>
            <person name="Hsu J.-L."/>
            <person name="Lin Y.-F."/>
            <person name="Huang M.-D."/>
            <person name="Li C.-Y."/>
            <person name="Huang L."/>
            <person name="Wang Z.-W."/>
            <person name="Zhao X."/>
            <person name="Zhong W.-Y."/>
            <person name="Peng D.-H."/>
            <person name="Ahmad S."/>
            <person name="Lan S."/>
            <person name="Zhang J.-S."/>
            <person name="Tsai W.-C."/>
            <person name="Van De Peer Y."/>
            <person name="Liu Z.-J."/>
        </authorList>
    </citation>
    <scope>NUCLEOTIDE SEQUENCE</scope>
    <source>
        <strain evidence="15">CP</strain>
        <tissue evidence="15">Leaves</tissue>
    </source>
</reference>
<dbReference type="SFLD" id="SFLDS00032">
    <property type="entry name" value="Radical_SAM_3-amino-3-carboxyp"/>
    <property type="match status" value="1"/>
</dbReference>
<evidence type="ECO:0000256" key="1">
    <source>
        <dbReference type="ARBA" id="ARBA00000822"/>
    </source>
</evidence>
<feature type="domain" description="Glycoside hydrolase family 19 catalytic" evidence="14">
    <location>
        <begin position="505"/>
        <end position="515"/>
    </location>
</feature>
<dbReference type="InterPro" id="IPR042265">
    <property type="entry name" value="DPH1/DPH2_3"/>
</dbReference>
<evidence type="ECO:0000256" key="13">
    <source>
        <dbReference type="SAM" id="MobiDB-lite"/>
    </source>
</evidence>
<dbReference type="Pfam" id="PF00182">
    <property type="entry name" value="Glyco_hydro_19"/>
    <property type="match status" value="2"/>
</dbReference>
<evidence type="ECO:0000256" key="3">
    <source>
        <dbReference type="ARBA" id="ARBA00005156"/>
    </source>
</evidence>
<dbReference type="GO" id="GO:0016998">
    <property type="term" value="P:cell wall macromolecule catabolic process"/>
    <property type="evidence" value="ECO:0007669"/>
    <property type="project" value="InterPro"/>
</dbReference>
<dbReference type="GO" id="GO:0006032">
    <property type="term" value="P:chitin catabolic process"/>
    <property type="evidence" value="ECO:0007669"/>
    <property type="project" value="InterPro"/>
</dbReference>